<dbReference type="PANTHER" id="PTHR33992:SF1">
    <property type="entry name" value="RIBONUCLEASE P PROTEIN COMPONENT"/>
    <property type="match status" value="1"/>
</dbReference>
<dbReference type="GO" id="GO:0004526">
    <property type="term" value="F:ribonuclease P activity"/>
    <property type="evidence" value="ECO:0007669"/>
    <property type="project" value="UniProtKB-UniRule"/>
</dbReference>
<dbReference type="HAMAP" id="MF_00227">
    <property type="entry name" value="RNase_P"/>
    <property type="match status" value="1"/>
</dbReference>
<name>A0A1F8HA53_9BACT</name>
<dbReference type="InterPro" id="IPR020568">
    <property type="entry name" value="Ribosomal_Su5_D2-typ_SF"/>
</dbReference>
<dbReference type="GO" id="GO:0001682">
    <property type="term" value="P:tRNA 5'-leader removal"/>
    <property type="evidence" value="ECO:0007669"/>
    <property type="project" value="UniProtKB-UniRule"/>
</dbReference>
<dbReference type="EC" id="3.1.26.5" evidence="6 7"/>
<comment type="subunit">
    <text evidence="6">Consists of a catalytic RNA component (M1 or rnpB) and a protein subunit.</text>
</comment>
<gene>
    <name evidence="6" type="primary">rnpA</name>
    <name evidence="8" type="ORF">A3I39_03410</name>
</gene>
<dbReference type="GO" id="GO:0030677">
    <property type="term" value="C:ribonuclease P complex"/>
    <property type="evidence" value="ECO:0007669"/>
    <property type="project" value="TreeGrafter"/>
</dbReference>
<evidence type="ECO:0000256" key="3">
    <source>
        <dbReference type="ARBA" id="ARBA00022759"/>
    </source>
</evidence>
<evidence type="ECO:0000313" key="9">
    <source>
        <dbReference type="Proteomes" id="UP000178155"/>
    </source>
</evidence>
<keyword evidence="2 6" id="KW-0540">Nuclease</keyword>
<dbReference type="EMBL" id="MGKW01000011">
    <property type="protein sequence ID" value="OGN34454.1"/>
    <property type="molecule type" value="Genomic_DNA"/>
</dbReference>
<comment type="function">
    <text evidence="6">RNaseP catalyzes the removal of the 5'-leader sequence from pre-tRNA to produce the mature 5'-terminus. It can also cleave other RNA substrates such as 4.5S RNA. The protein component plays an auxiliary but essential role in vivo by binding to the 5'-leader sequence and broadening the substrate specificity of the ribozyme.</text>
</comment>
<evidence type="ECO:0000256" key="6">
    <source>
        <dbReference type="HAMAP-Rule" id="MF_00227"/>
    </source>
</evidence>
<dbReference type="SUPFAM" id="SSF54211">
    <property type="entry name" value="Ribosomal protein S5 domain 2-like"/>
    <property type="match status" value="1"/>
</dbReference>
<sequence length="111" mass="12594">MALPVSHRLQKELDFKNTLKTGRTVRGDFLFLKFLPKTGISRFGISVTMKVSKKATVRNRIRRILSEIIRINVLPKVGGYDTVVVVIRNGLQDIGRMEQDLVRAFQQAGII</sequence>
<evidence type="ECO:0000256" key="5">
    <source>
        <dbReference type="ARBA" id="ARBA00022884"/>
    </source>
</evidence>
<evidence type="ECO:0000256" key="1">
    <source>
        <dbReference type="ARBA" id="ARBA00022694"/>
    </source>
</evidence>
<dbReference type="NCBIfam" id="TIGR00188">
    <property type="entry name" value="rnpA"/>
    <property type="match status" value="1"/>
</dbReference>
<comment type="similarity">
    <text evidence="6">Belongs to the RnpA family.</text>
</comment>
<dbReference type="Pfam" id="PF00825">
    <property type="entry name" value="Ribonuclease_P"/>
    <property type="match status" value="1"/>
</dbReference>
<dbReference type="Proteomes" id="UP000178155">
    <property type="component" value="Unassembled WGS sequence"/>
</dbReference>
<dbReference type="AlphaFoldDB" id="A0A1F8HA53"/>
<dbReference type="InterPro" id="IPR014721">
    <property type="entry name" value="Ribsml_uS5_D2-typ_fold_subgr"/>
</dbReference>
<dbReference type="InterPro" id="IPR000100">
    <property type="entry name" value="RNase_P"/>
</dbReference>
<evidence type="ECO:0000256" key="2">
    <source>
        <dbReference type="ARBA" id="ARBA00022722"/>
    </source>
</evidence>
<comment type="catalytic activity">
    <reaction evidence="6">
        <text>Endonucleolytic cleavage of RNA, removing 5'-extranucleotides from tRNA precursor.</text>
        <dbReference type="EC" id="3.1.26.5"/>
    </reaction>
</comment>
<accession>A0A1F8HA53</accession>
<comment type="caution">
    <text evidence="8">The sequence shown here is derived from an EMBL/GenBank/DDBJ whole genome shotgun (WGS) entry which is preliminary data.</text>
</comment>
<evidence type="ECO:0000256" key="4">
    <source>
        <dbReference type="ARBA" id="ARBA00022801"/>
    </source>
</evidence>
<keyword evidence="3 6" id="KW-0255">Endonuclease</keyword>
<dbReference type="Gene3D" id="3.30.230.10">
    <property type="match status" value="1"/>
</dbReference>
<proteinExistence type="inferred from homology"/>
<keyword evidence="1 6" id="KW-0819">tRNA processing</keyword>
<keyword evidence="4 6" id="KW-0378">Hydrolase</keyword>
<organism evidence="8 9">
    <name type="scientific">Candidatus Yanofskybacteria bacterium RIFCSPLOWO2_02_FULL_47_9b</name>
    <dbReference type="NCBI Taxonomy" id="1802708"/>
    <lineage>
        <taxon>Bacteria</taxon>
        <taxon>Candidatus Yanofskyibacteriota</taxon>
    </lineage>
</organism>
<dbReference type="GO" id="GO:0042781">
    <property type="term" value="F:3'-tRNA processing endoribonuclease activity"/>
    <property type="evidence" value="ECO:0007669"/>
    <property type="project" value="TreeGrafter"/>
</dbReference>
<dbReference type="PANTHER" id="PTHR33992">
    <property type="entry name" value="RIBONUCLEASE P PROTEIN COMPONENT"/>
    <property type="match status" value="1"/>
</dbReference>
<reference evidence="8 9" key="1">
    <citation type="journal article" date="2016" name="Nat. Commun.">
        <title>Thousands of microbial genomes shed light on interconnected biogeochemical processes in an aquifer system.</title>
        <authorList>
            <person name="Anantharaman K."/>
            <person name="Brown C.T."/>
            <person name="Hug L.A."/>
            <person name="Sharon I."/>
            <person name="Castelle C.J."/>
            <person name="Probst A.J."/>
            <person name="Thomas B.C."/>
            <person name="Singh A."/>
            <person name="Wilkins M.J."/>
            <person name="Karaoz U."/>
            <person name="Brodie E.L."/>
            <person name="Williams K.H."/>
            <person name="Hubbard S.S."/>
            <person name="Banfield J.F."/>
        </authorList>
    </citation>
    <scope>NUCLEOTIDE SEQUENCE [LARGE SCALE GENOMIC DNA]</scope>
</reference>
<evidence type="ECO:0000313" key="8">
    <source>
        <dbReference type="EMBL" id="OGN34454.1"/>
    </source>
</evidence>
<protein>
    <recommendedName>
        <fullName evidence="6 7">Ribonuclease P protein component</fullName>
        <shortName evidence="6">RNase P protein</shortName>
        <shortName evidence="6">RNaseP protein</shortName>
        <ecNumber evidence="6 7">3.1.26.5</ecNumber>
    </recommendedName>
    <alternativeName>
        <fullName evidence="6">Protein C5</fullName>
    </alternativeName>
</protein>
<evidence type="ECO:0000256" key="7">
    <source>
        <dbReference type="NCBIfam" id="TIGR00188"/>
    </source>
</evidence>
<keyword evidence="5 6" id="KW-0694">RNA-binding</keyword>
<dbReference type="GO" id="GO:0000049">
    <property type="term" value="F:tRNA binding"/>
    <property type="evidence" value="ECO:0007669"/>
    <property type="project" value="UniProtKB-UniRule"/>
</dbReference>